<keyword evidence="2" id="KW-1185">Reference proteome</keyword>
<evidence type="ECO:0000313" key="1">
    <source>
        <dbReference type="EMBL" id="KAI5672801.1"/>
    </source>
</evidence>
<dbReference type="Proteomes" id="UP001060085">
    <property type="component" value="Linkage Group LG03"/>
</dbReference>
<name>A0ACC0BJQ5_CATRO</name>
<protein>
    <submittedName>
        <fullName evidence="1">Uncharacterized protein</fullName>
    </submittedName>
</protein>
<dbReference type="EMBL" id="CM044703">
    <property type="protein sequence ID" value="KAI5672801.1"/>
    <property type="molecule type" value="Genomic_DNA"/>
</dbReference>
<organism evidence="1 2">
    <name type="scientific">Catharanthus roseus</name>
    <name type="common">Madagascar periwinkle</name>
    <name type="synonym">Vinca rosea</name>
    <dbReference type="NCBI Taxonomy" id="4058"/>
    <lineage>
        <taxon>Eukaryota</taxon>
        <taxon>Viridiplantae</taxon>
        <taxon>Streptophyta</taxon>
        <taxon>Embryophyta</taxon>
        <taxon>Tracheophyta</taxon>
        <taxon>Spermatophyta</taxon>
        <taxon>Magnoliopsida</taxon>
        <taxon>eudicotyledons</taxon>
        <taxon>Gunneridae</taxon>
        <taxon>Pentapetalae</taxon>
        <taxon>asterids</taxon>
        <taxon>lamiids</taxon>
        <taxon>Gentianales</taxon>
        <taxon>Apocynaceae</taxon>
        <taxon>Rauvolfioideae</taxon>
        <taxon>Vinceae</taxon>
        <taxon>Catharanthinae</taxon>
        <taxon>Catharanthus</taxon>
    </lineage>
</organism>
<proteinExistence type="predicted"/>
<reference evidence="2" key="1">
    <citation type="journal article" date="2023" name="Nat. Plants">
        <title>Single-cell RNA sequencing provides a high-resolution roadmap for understanding the multicellular compartmentation of specialized metabolism.</title>
        <authorList>
            <person name="Sun S."/>
            <person name="Shen X."/>
            <person name="Li Y."/>
            <person name="Li Y."/>
            <person name="Wang S."/>
            <person name="Li R."/>
            <person name="Zhang H."/>
            <person name="Shen G."/>
            <person name="Guo B."/>
            <person name="Wei J."/>
            <person name="Xu J."/>
            <person name="St-Pierre B."/>
            <person name="Chen S."/>
            <person name="Sun C."/>
        </authorList>
    </citation>
    <scope>NUCLEOTIDE SEQUENCE [LARGE SCALE GENOMIC DNA]</scope>
</reference>
<evidence type="ECO:0000313" key="2">
    <source>
        <dbReference type="Proteomes" id="UP001060085"/>
    </source>
</evidence>
<accession>A0ACC0BJQ5</accession>
<comment type="caution">
    <text evidence="1">The sequence shown here is derived from an EMBL/GenBank/DDBJ whole genome shotgun (WGS) entry which is preliminary data.</text>
</comment>
<gene>
    <name evidence="1" type="ORF">M9H77_13165</name>
</gene>
<sequence length="267" mass="29551">MMGCLANTPIIFGLWSLTARTFRSLASSKKVPISLRKMVAYITIRRTEPDLQFLNRHGVRGDRVATSSTRNPTRTVTGFTATHLDELIDREKNQDGYDDLDMPKVSHGEIHQDEYYDPNIPKGHNRPTSIASFWCQTSRPIKTFAIDSSIEKVNAIPLVERNSLESSAQSEDAKPAGDLWAAIMAQGQVAVMGQPVKCPYVMGRPETPKVNTFVFVTEKPKANGPLSTTETMKGIPKEGADRSWIVDVGSSSKGINSIKKKKTKQTN</sequence>